<dbReference type="EMBL" id="CP157375">
    <property type="protein sequence ID" value="XBM29860.1"/>
    <property type="molecule type" value="Genomic_DNA"/>
</dbReference>
<accession>A0AAU7FVI8</accession>
<name>A0AAU7FVI8_9ENTR</name>
<dbReference type="AlphaFoldDB" id="A0AAU7FVI8"/>
<evidence type="ECO:0008006" key="2">
    <source>
        <dbReference type="Google" id="ProtNLM"/>
    </source>
</evidence>
<proteinExistence type="predicted"/>
<organism evidence="1">
    <name type="scientific">Enterobacter cloacae complex sp. Mu1197</name>
    <dbReference type="NCBI Taxonomy" id="3152302"/>
    <lineage>
        <taxon>Bacteria</taxon>
        <taxon>Pseudomonadati</taxon>
        <taxon>Pseudomonadota</taxon>
        <taxon>Gammaproteobacteria</taxon>
        <taxon>Enterobacterales</taxon>
        <taxon>Enterobacteriaceae</taxon>
        <taxon>Enterobacter</taxon>
        <taxon>Enterobacter cloacae complex</taxon>
    </lineage>
</organism>
<gene>
    <name evidence="1" type="ORF">ABFV38_18440</name>
</gene>
<dbReference type="SUPFAM" id="SSF46785">
    <property type="entry name" value="Winged helix' DNA-binding domain"/>
    <property type="match status" value="1"/>
</dbReference>
<dbReference type="InterPro" id="IPR036390">
    <property type="entry name" value="WH_DNA-bd_sf"/>
</dbReference>
<sequence length="106" mass="11741">MDTIERIMKTEKLDHPAIVTRWETGGKTSRETHLSSSEAVLGAVSAAERWTGSDIAARVNLPCPEVVKILLSLEKAGAIYQLNGYWMLKSQPGTCSIPDSWRKSLR</sequence>
<reference evidence="1" key="1">
    <citation type="submission" date="2024-05" db="EMBL/GenBank/DDBJ databases">
        <title>Copy number flexibility facilitates heteroresistance to increasing antibiotic pressure and threatens the beta-lactam pipeline.</title>
        <authorList>
            <person name="Choby J.E."/>
            <person name="Weiss D.S."/>
        </authorList>
    </citation>
    <scope>NUCLEOTIDE SEQUENCE</scope>
    <source>
        <strain evidence="1">Mu1197</strain>
    </source>
</reference>
<protein>
    <recommendedName>
        <fullName evidence="2">MarR family transcriptional regulator</fullName>
    </recommendedName>
</protein>
<evidence type="ECO:0000313" key="1">
    <source>
        <dbReference type="EMBL" id="XBM29860.1"/>
    </source>
</evidence>
<dbReference type="RefSeq" id="WP_348957734.1">
    <property type="nucleotide sequence ID" value="NZ_CP157375.1"/>
</dbReference>